<dbReference type="InterPro" id="IPR038765">
    <property type="entry name" value="Papain-like_cys_pep_sf"/>
</dbReference>
<sequence>MGRLEYIESSSDDVGQQKDGQKGDEVLGNPKESADVRVIERLSTGGDLQEEVKFGEQLQDDLINSFCDKLQAVCPRRLEAFMAIQFLMITDVADIRKHVTGKSPAMQVLYDRTRSHYVLVHYNAKHQKVEIYDSLQPWKSDGTPEILTELSTHISHLFGHLFTKYIPCLVDREYEAQSDNFSCGYRVLGALVDLARQKNPSTQRYSRTSILEFMRAILAEPNPTWQMFETAKFGKVKEYSGDYRASIYLLNSTYTTSSSSSSTLSGSSPYKRTASTDSLVSQKSGSHSDGSSYDGRKNRKHVRRAHAGRNQQTLFAECQPNHGYRSHFGYHQNSGLMTPSLGQPFVPIAYRYPSYVGPPPYHVSALPRSQPTVEHGLLGYVRNGYQMVVDSIFHRKSESEDVEPDRGHE</sequence>
<evidence type="ECO:0000256" key="1">
    <source>
        <dbReference type="SAM" id="MobiDB-lite"/>
    </source>
</evidence>
<gene>
    <name evidence="2" type="ORF">L3Y34_000019</name>
</gene>
<dbReference type="SUPFAM" id="SSF54001">
    <property type="entry name" value="Cysteine proteinases"/>
    <property type="match status" value="1"/>
</dbReference>
<feature type="compositionally biased region" description="Low complexity" evidence="1">
    <location>
        <begin position="255"/>
        <end position="268"/>
    </location>
</feature>
<feature type="region of interest" description="Disordered" evidence="1">
    <location>
        <begin position="1"/>
        <end position="32"/>
    </location>
</feature>
<evidence type="ECO:0000313" key="3">
    <source>
        <dbReference type="Proteomes" id="UP000827892"/>
    </source>
</evidence>
<dbReference type="AlphaFoldDB" id="A0AAE9IKQ6"/>
<feature type="region of interest" description="Disordered" evidence="1">
    <location>
        <begin position="255"/>
        <end position="312"/>
    </location>
</feature>
<dbReference type="Gene3D" id="3.40.395.10">
    <property type="entry name" value="Adenoviral Proteinase, Chain A"/>
    <property type="match status" value="1"/>
</dbReference>
<dbReference type="Proteomes" id="UP000827892">
    <property type="component" value="Chromosome III"/>
</dbReference>
<proteinExistence type="predicted"/>
<feature type="compositionally biased region" description="Low complexity" evidence="1">
    <location>
        <begin position="281"/>
        <end position="293"/>
    </location>
</feature>
<accession>A0AAE9IKQ6</accession>
<feature type="compositionally biased region" description="Basic and acidic residues" evidence="1">
    <location>
        <begin position="15"/>
        <end position="25"/>
    </location>
</feature>
<evidence type="ECO:0008006" key="4">
    <source>
        <dbReference type="Google" id="ProtNLM"/>
    </source>
</evidence>
<feature type="compositionally biased region" description="Basic residues" evidence="1">
    <location>
        <begin position="297"/>
        <end position="307"/>
    </location>
</feature>
<dbReference type="EMBL" id="CP090893">
    <property type="protein sequence ID" value="ULT98339.1"/>
    <property type="molecule type" value="Genomic_DNA"/>
</dbReference>
<evidence type="ECO:0000313" key="2">
    <source>
        <dbReference type="EMBL" id="ULT98339.1"/>
    </source>
</evidence>
<organism evidence="2 3">
    <name type="scientific">Caenorhabditis briggsae</name>
    <dbReference type="NCBI Taxonomy" id="6238"/>
    <lineage>
        <taxon>Eukaryota</taxon>
        <taxon>Metazoa</taxon>
        <taxon>Ecdysozoa</taxon>
        <taxon>Nematoda</taxon>
        <taxon>Chromadorea</taxon>
        <taxon>Rhabditida</taxon>
        <taxon>Rhabditina</taxon>
        <taxon>Rhabditomorpha</taxon>
        <taxon>Rhabditoidea</taxon>
        <taxon>Rhabditidae</taxon>
        <taxon>Peloderinae</taxon>
        <taxon>Caenorhabditis</taxon>
    </lineage>
</organism>
<protein>
    <recommendedName>
        <fullName evidence="4">Ubiquitin-like protease family profile domain-containing protein</fullName>
    </recommendedName>
</protein>
<name>A0AAE9IKQ6_CAEBR</name>
<reference evidence="2 3" key="1">
    <citation type="submission" date="2022-05" db="EMBL/GenBank/DDBJ databases">
        <title>Chromosome-level reference genomes for two strains of Caenorhabditis briggsae: an improved platform for comparative genomics.</title>
        <authorList>
            <person name="Stevens L."/>
            <person name="Andersen E.C."/>
        </authorList>
    </citation>
    <scope>NUCLEOTIDE SEQUENCE [LARGE SCALE GENOMIC DNA]</scope>
    <source>
        <strain evidence="2">QX1410_ONT</strain>
        <tissue evidence="2">Whole-organism</tissue>
    </source>
</reference>